<dbReference type="InterPro" id="IPR005174">
    <property type="entry name" value="KIB1-4_b-propeller"/>
</dbReference>
<sequence length="243" mass="27491">MTLKCGIALCRVGCADGGWTVQGCPRESLVDIAFCNGELYGLHYEGPPVKFDIGVNKDGAPMITGEHRLAMQRVNRTHHTDHYMDYAGCYIFDLQGKLAMAAIYRCLPNHKPFFKVFKLVDICIGGSEAHCKHKWLEVTSLGEHALFLGYQFSKAIHMPTNMQGGVERNYIYYSHRCRLGSYDVIPSDKVFLTISNDIPEKTYYKEEDTKKDIAVADLMRIRSVGYFKKGDLQGGMWILPPHI</sequence>
<name>N1QQM6_AEGTA</name>
<dbReference type="PANTHER" id="PTHR33110">
    <property type="entry name" value="F-BOX/KELCH-REPEAT PROTEIN-RELATED"/>
    <property type="match status" value="1"/>
</dbReference>
<evidence type="ECO:0000259" key="1">
    <source>
        <dbReference type="Pfam" id="PF03478"/>
    </source>
</evidence>
<feature type="domain" description="KIB1-4 beta-propeller" evidence="1">
    <location>
        <begin position="6"/>
        <end position="180"/>
    </location>
</feature>
<evidence type="ECO:0000313" key="2">
    <source>
        <dbReference type="EnsemblPlants" id="EMT01655"/>
    </source>
</evidence>
<protein>
    <recommendedName>
        <fullName evidence="1">KIB1-4 beta-propeller domain-containing protein</fullName>
    </recommendedName>
</protein>
<accession>N1QQM6</accession>
<reference evidence="2" key="1">
    <citation type="submission" date="2015-06" db="UniProtKB">
        <authorList>
            <consortium name="EnsemblPlants"/>
        </authorList>
    </citation>
    <scope>IDENTIFICATION</scope>
</reference>
<dbReference type="OMA" id="WILPPHI"/>
<dbReference type="PANTHER" id="PTHR33110:SF104">
    <property type="entry name" value="MRNA CAP-BINDING PROTEIN"/>
    <property type="match status" value="1"/>
</dbReference>
<dbReference type="AlphaFoldDB" id="N1QQM6"/>
<organism evidence="2">
    <name type="scientific">Aegilops tauschii</name>
    <name type="common">Tausch's goatgrass</name>
    <name type="synonym">Aegilops squarrosa</name>
    <dbReference type="NCBI Taxonomy" id="37682"/>
    <lineage>
        <taxon>Eukaryota</taxon>
        <taxon>Viridiplantae</taxon>
        <taxon>Streptophyta</taxon>
        <taxon>Embryophyta</taxon>
        <taxon>Tracheophyta</taxon>
        <taxon>Spermatophyta</taxon>
        <taxon>Magnoliopsida</taxon>
        <taxon>Liliopsida</taxon>
        <taxon>Poales</taxon>
        <taxon>Poaceae</taxon>
        <taxon>BOP clade</taxon>
        <taxon>Pooideae</taxon>
        <taxon>Triticodae</taxon>
        <taxon>Triticeae</taxon>
        <taxon>Triticinae</taxon>
        <taxon>Aegilops</taxon>
    </lineage>
</organism>
<proteinExistence type="predicted"/>
<dbReference type="Pfam" id="PF03478">
    <property type="entry name" value="Beta-prop_KIB1-4"/>
    <property type="match status" value="1"/>
</dbReference>
<dbReference type="EnsemblPlants" id="EMT01655">
    <property type="protein sequence ID" value="EMT01655"/>
    <property type="gene ID" value="F775_19303"/>
</dbReference>